<gene>
    <name evidence="4" type="ORF">SAMN04487861_102141</name>
</gene>
<evidence type="ECO:0000313" key="4">
    <source>
        <dbReference type="EMBL" id="SFH69248.1"/>
    </source>
</evidence>
<dbReference type="Proteomes" id="UP000183639">
    <property type="component" value="Unassembled WGS sequence"/>
</dbReference>
<evidence type="ECO:0000256" key="2">
    <source>
        <dbReference type="PROSITE-ProRule" id="PRU00335"/>
    </source>
</evidence>
<dbReference type="EMBL" id="FOQK01000002">
    <property type="protein sequence ID" value="SFH69248.1"/>
    <property type="molecule type" value="Genomic_DNA"/>
</dbReference>
<dbReference type="OrthoDB" id="66596at2"/>
<evidence type="ECO:0000256" key="1">
    <source>
        <dbReference type="ARBA" id="ARBA00023125"/>
    </source>
</evidence>
<reference evidence="4 5" key="1">
    <citation type="submission" date="2016-10" db="EMBL/GenBank/DDBJ databases">
        <authorList>
            <person name="de Groot N.N."/>
        </authorList>
    </citation>
    <scope>NUCLEOTIDE SEQUENCE [LARGE SCALE GENOMIC DNA]</scope>
    <source>
        <strain evidence="4 5">Z108</strain>
    </source>
</reference>
<dbReference type="PROSITE" id="PS50977">
    <property type="entry name" value="HTH_TETR_2"/>
    <property type="match status" value="1"/>
</dbReference>
<evidence type="ECO:0000313" key="5">
    <source>
        <dbReference type="Proteomes" id="UP000183639"/>
    </source>
</evidence>
<organism evidence="4 5">
    <name type="scientific">Selenomonas ruminantium</name>
    <dbReference type="NCBI Taxonomy" id="971"/>
    <lineage>
        <taxon>Bacteria</taxon>
        <taxon>Bacillati</taxon>
        <taxon>Bacillota</taxon>
        <taxon>Negativicutes</taxon>
        <taxon>Selenomonadales</taxon>
        <taxon>Selenomonadaceae</taxon>
        <taxon>Selenomonas</taxon>
    </lineage>
</organism>
<dbReference type="SUPFAM" id="SSF48498">
    <property type="entry name" value="Tetracyclin repressor-like, C-terminal domain"/>
    <property type="match status" value="1"/>
</dbReference>
<dbReference type="InterPro" id="IPR001647">
    <property type="entry name" value="HTH_TetR"/>
</dbReference>
<name>A0A1I3C3R1_SELRU</name>
<dbReference type="SUPFAM" id="SSF46689">
    <property type="entry name" value="Homeodomain-like"/>
    <property type="match status" value="1"/>
</dbReference>
<dbReference type="InterPro" id="IPR036271">
    <property type="entry name" value="Tet_transcr_reg_TetR-rel_C_sf"/>
</dbReference>
<evidence type="ECO:0000259" key="3">
    <source>
        <dbReference type="PROSITE" id="PS50977"/>
    </source>
</evidence>
<proteinExistence type="predicted"/>
<dbReference type="Gene3D" id="1.10.357.10">
    <property type="entry name" value="Tetracycline Repressor, domain 2"/>
    <property type="match status" value="1"/>
</dbReference>
<protein>
    <submittedName>
        <fullName evidence="4">Transcriptional regulator, TetR family</fullName>
    </submittedName>
</protein>
<dbReference type="GO" id="GO:0003677">
    <property type="term" value="F:DNA binding"/>
    <property type="evidence" value="ECO:0007669"/>
    <property type="project" value="UniProtKB-UniRule"/>
</dbReference>
<keyword evidence="1 2" id="KW-0238">DNA-binding</keyword>
<feature type="domain" description="HTH tetR-type" evidence="3">
    <location>
        <begin position="6"/>
        <end position="66"/>
    </location>
</feature>
<accession>A0A1I3C3R1</accession>
<dbReference type="Pfam" id="PF00440">
    <property type="entry name" value="TetR_N"/>
    <property type="match status" value="1"/>
</dbReference>
<dbReference type="AlphaFoldDB" id="A0A1I3C3R1"/>
<feature type="DNA-binding region" description="H-T-H motif" evidence="2">
    <location>
        <begin position="29"/>
        <end position="48"/>
    </location>
</feature>
<dbReference type="InterPro" id="IPR009057">
    <property type="entry name" value="Homeodomain-like_sf"/>
</dbReference>
<sequence>MPPKVKFQKEEIVAAALEVVRKKGIDAVTAREVAAELGVSPRPIFTWFTTMEQLKVEVYAMAKGRYQAYIETGLKGPVPFLGVGQQYICFAKEEPELYKLLFLTKPDEAVGGAMDALHFSQELVRESIMRIYHMDAATADKYFRNLWLVAFSFATLIVTDDCPYTDAQMSAVFTEMSLAYCKAFKEVPGFATGEFDKDAIFGALVKK</sequence>